<gene>
    <name evidence="2" type="ORF">CAEBREN_03535</name>
</gene>
<accession>G0MTL6</accession>
<protein>
    <submittedName>
        <fullName evidence="2">Uncharacterized protein</fullName>
    </submittedName>
</protein>
<organism evidence="3">
    <name type="scientific">Caenorhabditis brenneri</name>
    <name type="common">Nematode worm</name>
    <dbReference type="NCBI Taxonomy" id="135651"/>
    <lineage>
        <taxon>Eukaryota</taxon>
        <taxon>Metazoa</taxon>
        <taxon>Ecdysozoa</taxon>
        <taxon>Nematoda</taxon>
        <taxon>Chromadorea</taxon>
        <taxon>Rhabditida</taxon>
        <taxon>Rhabditina</taxon>
        <taxon>Rhabditomorpha</taxon>
        <taxon>Rhabditoidea</taxon>
        <taxon>Rhabditidae</taxon>
        <taxon>Peloderinae</taxon>
        <taxon>Caenorhabditis</taxon>
    </lineage>
</organism>
<dbReference type="Proteomes" id="UP000008068">
    <property type="component" value="Unassembled WGS sequence"/>
</dbReference>
<evidence type="ECO:0000313" key="2">
    <source>
        <dbReference type="EMBL" id="EGT43646.1"/>
    </source>
</evidence>
<proteinExistence type="predicted"/>
<name>G0MTL6_CAEBE</name>
<feature type="region of interest" description="Disordered" evidence="1">
    <location>
        <begin position="70"/>
        <end position="112"/>
    </location>
</feature>
<reference evidence="3" key="1">
    <citation type="submission" date="2011-07" db="EMBL/GenBank/DDBJ databases">
        <authorList>
            <consortium name="Caenorhabditis brenneri Sequencing and Analysis Consortium"/>
            <person name="Wilson R.K."/>
        </authorList>
    </citation>
    <scope>NUCLEOTIDE SEQUENCE [LARGE SCALE GENOMIC DNA]</scope>
    <source>
        <strain evidence="3">PB2801</strain>
    </source>
</reference>
<dbReference type="EMBL" id="GL379811">
    <property type="protein sequence ID" value="EGT43646.1"/>
    <property type="molecule type" value="Genomic_DNA"/>
</dbReference>
<evidence type="ECO:0000256" key="1">
    <source>
        <dbReference type="SAM" id="MobiDB-lite"/>
    </source>
</evidence>
<keyword evidence="3" id="KW-1185">Reference proteome</keyword>
<evidence type="ECO:0000313" key="3">
    <source>
        <dbReference type="Proteomes" id="UP000008068"/>
    </source>
</evidence>
<dbReference type="InParanoid" id="G0MTL6"/>
<sequence>MSDKPRTGESTTTKSLDKRVYWSERRSKFEYGILGECATRRASPVREETSIGGDSYISVEMDEVLTEIDSPSLCRGPPTSPGKKNHTSGSIAEVDEEDEAALGMMDFPEDQE</sequence>
<dbReference type="HOGENOM" id="CLU_2148047_0_0_1"/>
<dbReference type="AlphaFoldDB" id="G0MTL6"/>